<dbReference type="Proteomes" id="UP001501747">
    <property type="component" value="Unassembled WGS sequence"/>
</dbReference>
<gene>
    <name evidence="3" type="ORF">GCM10022247_41160</name>
</gene>
<dbReference type="SUPFAM" id="SSF54909">
    <property type="entry name" value="Dimeric alpha+beta barrel"/>
    <property type="match status" value="1"/>
</dbReference>
<dbReference type="EMBL" id="BAABAL010000016">
    <property type="protein sequence ID" value="GAA4014115.1"/>
    <property type="molecule type" value="Genomic_DNA"/>
</dbReference>
<comment type="caution">
    <text evidence="3">The sequence shown here is derived from an EMBL/GenBank/DDBJ whole genome shotgun (WGS) entry which is preliminary data.</text>
</comment>
<dbReference type="PROSITE" id="PS51725">
    <property type="entry name" value="ABM"/>
    <property type="match status" value="1"/>
</dbReference>
<reference evidence="4" key="1">
    <citation type="journal article" date="2019" name="Int. J. Syst. Evol. Microbiol.">
        <title>The Global Catalogue of Microorganisms (GCM) 10K type strain sequencing project: providing services to taxonomists for standard genome sequencing and annotation.</title>
        <authorList>
            <consortium name="The Broad Institute Genomics Platform"/>
            <consortium name="The Broad Institute Genome Sequencing Center for Infectious Disease"/>
            <person name="Wu L."/>
            <person name="Ma J."/>
        </authorList>
    </citation>
    <scope>NUCLEOTIDE SEQUENCE [LARGE SCALE GENOMIC DNA]</scope>
    <source>
        <strain evidence="4">JCM 17342</strain>
    </source>
</reference>
<dbReference type="Pfam" id="PF03992">
    <property type="entry name" value="ABM"/>
    <property type="match status" value="1"/>
</dbReference>
<dbReference type="InterPro" id="IPR007138">
    <property type="entry name" value="ABM_dom"/>
</dbReference>
<name>A0ABP7SN84_9PSEU</name>
<feature type="region of interest" description="Disordered" evidence="1">
    <location>
        <begin position="1"/>
        <end position="34"/>
    </location>
</feature>
<evidence type="ECO:0000256" key="1">
    <source>
        <dbReference type="SAM" id="MobiDB-lite"/>
    </source>
</evidence>
<organism evidence="3 4">
    <name type="scientific">Allokutzneria multivorans</name>
    <dbReference type="NCBI Taxonomy" id="1142134"/>
    <lineage>
        <taxon>Bacteria</taxon>
        <taxon>Bacillati</taxon>
        <taxon>Actinomycetota</taxon>
        <taxon>Actinomycetes</taxon>
        <taxon>Pseudonocardiales</taxon>
        <taxon>Pseudonocardiaceae</taxon>
        <taxon>Allokutzneria</taxon>
    </lineage>
</organism>
<sequence length="143" mass="16002">MMTMPPRRNTPLQQRNKILTPDRPGTSRGERTHAARLPGRLGRCAAMILEVAEILVQPGEEEEFEAAYRVAVEHVLGSPGCRSARLTRGVENPSRFVLFVEWDSVAAHVEGFRNSPAFTRWREGIGRFLVGTPRVEHFVPAGE</sequence>
<dbReference type="InterPro" id="IPR011008">
    <property type="entry name" value="Dimeric_a/b-barrel"/>
</dbReference>
<proteinExistence type="predicted"/>
<evidence type="ECO:0000313" key="3">
    <source>
        <dbReference type="EMBL" id="GAA4014115.1"/>
    </source>
</evidence>
<feature type="domain" description="ABM" evidence="2">
    <location>
        <begin position="48"/>
        <end position="138"/>
    </location>
</feature>
<evidence type="ECO:0000313" key="4">
    <source>
        <dbReference type="Proteomes" id="UP001501747"/>
    </source>
</evidence>
<evidence type="ECO:0000259" key="2">
    <source>
        <dbReference type="PROSITE" id="PS51725"/>
    </source>
</evidence>
<dbReference type="Gene3D" id="3.30.70.100">
    <property type="match status" value="1"/>
</dbReference>
<protein>
    <recommendedName>
        <fullName evidence="2">ABM domain-containing protein</fullName>
    </recommendedName>
</protein>
<keyword evidence="4" id="KW-1185">Reference proteome</keyword>
<accession>A0ABP7SN84</accession>